<evidence type="ECO:0000256" key="1">
    <source>
        <dbReference type="SAM" id="SignalP"/>
    </source>
</evidence>
<feature type="chain" id="PRO_5014990204" evidence="1">
    <location>
        <begin position="24"/>
        <end position="281"/>
    </location>
</feature>
<sequence length="281" mass="31643">MDLSRLIKLIFFFFSLIGWKDDGVPLWEKQFCILVGKIPWGKIVETRKCMYPKDKVVRWDDSAGEEAFQNAKKRYWTKINGLPCDVSLPDPDIYIDEIDWDTNIDPELIKDLEGEGPNMNQGNNYKPWGCYNVVDLGALNNEAQGLGQWESWGNYVNKEDNDGNPWESGSLDDPDFAVKDKVWKTWDDGNSWGNGGDEPWGINQGGNYVNKWDNGDDPWKSGSHGISAVKDKGCEPWGDSGNNVCSWNQQEPKNLGVASVKDKGWGDDLRIKIGAGTGRSQ</sequence>
<dbReference type="EMBL" id="OIVN01005868">
    <property type="protein sequence ID" value="SPD24297.1"/>
    <property type="molecule type" value="Genomic_DNA"/>
</dbReference>
<accession>A0A2N9IEP5</accession>
<dbReference type="PANTHER" id="PTHR34567">
    <property type="entry name" value="FK506-BINDING-LIKE PROTEIN"/>
    <property type="match status" value="1"/>
</dbReference>
<keyword evidence="1" id="KW-0732">Signal</keyword>
<gene>
    <name evidence="2" type="ORF">FSB_LOCUS52179</name>
</gene>
<proteinExistence type="predicted"/>
<reference evidence="2" key="1">
    <citation type="submission" date="2018-02" db="EMBL/GenBank/DDBJ databases">
        <authorList>
            <person name="Cohen D.B."/>
            <person name="Kent A.D."/>
        </authorList>
    </citation>
    <scope>NUCLEOTIDE SEQUENCE</scope>
</reference>
<evidence type="ECO:0000313" key="2">
    <source>
        <dbReference type="EMBL" id="SPD24297.1"/>
    </source>
</evidence>
<organism evidence="2">
    <name type="scientific">Fagus sylvatica</name>
    <name type="common">Beechnut</name>
    <dbReference type="NCBI Taxonomy" id="28930"/>
    <lineage>
        <taxon>Eukaryota</taxon>
        <taxon>Viridiplantae</taxon>
        <taxon>Streptophyta</taxon>
        <taxon>Embryophyta</taxon>
        <taxon>Tracheophyta</taxon>
        <taxon>Spermatophyta</taxon>
        <taxon>Magnoliopsida</taxon>
        <taxon>eudicotyledons</taxon>
        <taxon>Gunneridae</taxon>
        <taxon>Pentapetalae</taxon>
        <taxon>rosids</taxon>
        <taxon>fabids</taxon>
        <taxon>Fagales</taxon>
        <taxon>Fagaceae</taxon>
        <taxon>Fagus</taxon>
    </lineage>
</organism>
<protein>
    <submittedName>
        <fullName evidence="2">Uncharacterized protein</fullName>
    </submittedName>
</protein>
<dbReference type="PANTHER" id="PTHR34567:SF9">
    <property type="entry name" value="CONTAINING PROTEIN, PUTATIVE-RELATED"/>
    <property type="match status" value="1"/>
</dbReference>
<feature type="signal peptide" evidence="1">
    <location>
        <begin position="1"/>
        <end position="23"/>
    </location>
</feature>
<name>A0A2N9IEP5_FAGSY</name>
<dbReference type="AlphaFoldDB" id="A0A2N9IEP5"/>